<organism evidence="7 8">
    <name type="scientific">Anopheles atroparvus</name>
    <name type="common">European mosquito</name>
    <dbReference type="NCBI Taxonomy" id="41427"/>
    <lineage>
        <taxon>Eukaryota</taxon>
        <taxon>Metazoa</taxon>
        <taxon>Ecdysozoa</taxon>
        <taxon>Arthropoda</taxon>
        <taxon>Hexapoda</taxon>
        <taxon>Insecta</taxon>
        <taxon>Pterygota</taxon>
        <taxon>Neoptera</taxon>
        <taxon>Endopterygota</taxon>
        <taxon>Diptera</taxon>
        <taxon>Nematocera</taxon>
        <taxon>Culicoidea</taxon>
        <taxon>Culicidae</taxon>
        <taxon>Anophelinae</taxon>
        <taxon>Anopheles</taxon>
    </lineage>
</organism>
<proteinExistence type="predicted"/>
<dbReference type="Proteomes" id="UP000075880">
    <property type="component" value="Unassembled WGS sequence"/>
</dbReference>
<evidence type="ECO:0000256" key="2">
    <source>
        <dbReference type="ARBA" id="ARBA00022771"/>
    </source>
</evidence>
<dbReference type="PROSITE" id="PS51039">
    <property type="entry name" value="ZF_AN1"/>
    <property type="match status" value="1"/>
</dbReference>
<evidence type="ECO:0000256" key="1">
    <source>
        <dbReference type="ARBA" id="ARBA00022723"/>
    </source>
</evidence>
<feature type="domain" description="AN1-type" evidence="6">
    <location>
        <begin position="51"/>
        <end position="100"/>
    </location>
</feature>
<keyword evidence="2 4" id="KW-0863">Zinc-finger</keyword>
<dbReference type="Pfam" id="PF01428">
    <property type="entry name" value="zf-AN1"/>
    <property type="match status" value="1"/>
</dbReference>
<sequence>KKISASNQNADSPGLVLNTDPKVVTKASELLQPIGTDVVEKNLNTVLDAVKTVDQTCDFKGCKQKTNLVGSDCSFCKERFCFRHGLPEIHGCGDAVKRKEREEFLHPMTGKARVEQYEKQKAQVRLTQKLKQMSLERKQKPSSGGSQSSNKSTLSCCL</sequence>
<keyword evidence="8" id="KW-1185">Reference proteome</keyword>
<name>A0AAG5D5C5_ANOAO</name>
<dbReference type="Gene3D" id="4.10.1110.10">
    <property type="entry name" value="AN1-like Zinc finger"/>
    <property type="match status" value="1"/>
</dbReference>
<accession>A0AAG5D5C5</accession>
<evidence type="ECO:0000256" key="3">
    <source>
        <dbReference type="ARBA" id="ARBA00022833"/>
    </source>
</evidence>
<dbReference type="SUPFAM" id="SSF118310">
    <property type="entry name" value="AN1-like Zinc finger"/>
    <property type="match status" value="1"/>
</dbReference>
<evidence type="ECO:0000313" key="8">
    <source>
        <dbReference type="Proteomes" id="UP000075880"/>
    </source>
</evidence>
<dbReference type="AlphaFoldDB" id="A0AAG5D5C5"/>
<evidence type="ECO:0000313" key="7">
    <source>
        <dbReference type="EnsemblMetazoa" id="ENSAATROPP006060"/>
    </source>
</evidence>
<keyword evidence="1" id="KW-0479">Metal-binding</keyword>
<protein>
    <recommendedName>
        <fullName evidence="6">AN1-type domain-containing protein</fullName>
    </recommendedName>
</protein>
<feature type="region of interest" description="Disordered" evidence="5">
    <location>
        <begin position="131"/>
        <end position="158"/>
    </location>
</feature>
<feature type="compositionally biased region" description="Low complexity" evidence="5">
    <location>
        <begin position="141"/>
        <end position="152"/>
    </location>
</feature>
<dbReference type="EnsemblMetazoa" id="ENSAATROPT006730">
    <property type="protein sequence ID" value="ENSAATROPP006060"/>
    <property type="gene ID" value="ENSAATROPG005474"/>
</dbReference>
<dbReference type="GO" id="GO:0008270">
    <property type="term" value="F:zinc ion binding"/>
    <property type="evidence" value="ECO:0007669"/>
    <property type="project" value="UniProtKB-KW"/>
</dbReference>
<evidence type="ECO:0000256" key="5">
    <source>
        <dbReference type="SAM" id="MobiDB-lite"/>
    </source>
</evidence>
<evidence type="ECO:0000259" key="6">
    <source>
        <dbReference type="PROSITE" id="PS51039"/>
    </source>
</evidence>
<dbReference type="InterPro" id="IPR035896">
    <property type="entry name" value="AN1-like_Znf"/>
</dbReference>
<reference evidence="7" key="1">
    <citation type="submission" date="2024-04" db="UniProtKB">
        <authorList>
            <consortium name="EnsemblMetazoa"/>
        </authorList>
    </citation>
    <scope>IDENTIFICATION</scope>
    <source>
        <strain evidence="7">EBRO</strain>
    </source>
</reference>
<dbReference type="InterPro" id="IPR000058">
    <property type="entry name" value="Znf_AN1"/>
</dbReference>
<evidence type="ECO:0000256" key="4">
    <source>
        <dbReference type="PROSITE-ProRule" id="PRU00449"/>
    </source>
</evidence>
<dbReference type="SMART" id="SM00154">
    <property type="entry name" value="ZnF_AN1"/>
    <property type="match status" value="1"/>
</dbReference>
<keyword evidence="3" id="KW-0862">Zinc</keyword>